<evidence type="ECO:0000313" key="2">
    <source>
        <dbReference type="EMBL" id="MEF2155898.1"/>
    </source>
</evidence>
<keyword evidence="1" id="KW-0472">Membrane</keyword>
<dbReference type="EMBL" id="JAZHBO010000002">
    <property type="protein sequence ID" value="MEF2155898.1"/>
    <property type="molecule type" value="Genomic_DNA"/>
</dbReference>
<keyword evidence="3" id="KW-1185">Reference proteome</keyword>
<evidence type="ECO:0000256" key="1">
    <source>
        <dbReference type="SAM" id="Phobius"/>
    </source>
</evidence>
<protein>
    <submittedName>
        <fullName evidence="2">Uncharacterized protein</fullName>
    </submittedName>
</protein>
<keyword evidence="1" id="KW-1133">Transmembrane helix</keyword>
<gene>
    <name evidence="2" type="ORF">V3390_06580</name>
</gene>
<reference evidence="2 3" key="1">
    <citation type="submission" date="2024-01" db="EMBL/GenBank/DDBJ databases">
        <title>Novel species of the genus Luteimonas isolated from rivers.</title>
        <authorList>
            <person name="Lu H."/>
        </authorList>
    </citation>
    <scope>NUCLEOTIDE SEQUENCE [LARGE SCALE GENOMIC DNA]</scope>
    <source>
        <strain evidence="2 3">FXH3W</strain>
    </source>
</reference>
<evidence type="ECO:0000313" key="3">
    <source>
        <dbReference type="Proteomes" id="UP001356170"/>
    </source>
</evidence>
<comment type="caution">
    <text evidence="2">The sequence shown here is derived from an EMBL/GenBank/DDBJ whole genome shotgun (WGS) entry which is preliminary data.</text>
</comment>
<keyword evidence="1" id="KW-0812">Transmembrane</keyword>
<dbReference type="RefSeq" id="WP_331688546.1">
    <property type="nucleotide sequence ID" value="NZ_JAZHBN010000001.1"/>
</dbReference>
<feature type="transmembrane region" description="Helical" evidence="1">
    <location>
        <begin position="30"/>
        <end position="49"/>
    </location>
</feature>
<dbReference type="Proteomes" id="UP001356170">
    <property type="component" value="Unassembled WGS sequence"/>
</dbReference>
<accession>A0ABU7V111</accession>
<feature type="transmembrane region" description="Helical" evidence="1">
    <location>
        <begin position="6"/>
        <end position="23"/>
    </location>
</feature>
<name>A0ABU7V111_9GAMM</name>
<organism evidence="2 3">
    <name type="scientific">Aquilutibacter rugosus</name>
    <dbReference type="NCBI Taxonomy" id="3115820"/>
    <lineage>
        <taxon>Bacteria</taxon>
        <taxon>Pseudomonadati</taxon>
        <taxon>Pseudomonadota</taxon>
        <taxon>Gammaproteobacteria</taxon>
        <taxon>Lysobacterales</taxon>
        <taxon>Lysobacteraceae</taxon>
        <taxon>Aquilutibacter</taxon>
    </lineage>
</organism>
<sequence length="89" mass="9770">MTVSFAILLFVVVLLFVLVFKAVRLVFKLLLWALALAAIYWVVAPFAGLTPLPEVLESRGLPVPAFMDRDHTIEPSEVPVADPAAPLQQ</sequence>
<proteinExistence type="predicted"/>